<dbReference type="AlphaFoldDB" id="A0A4R4WYF4"/>
<organism evidence="1 2">
    <name type="scientific">Nonomuraea diastatica</name>
    <dbReference type="NCBI Taxonomy" id="1848329"/>
    <lineage>
        <taxon>Bacteria</taxon>
        <taxon>Bacillati</taxon>
        <taxon>Actinomycetota</taxon>
        <taxon>Actinomycetes</taxon>
        <taxon>Streptosporangiales</taxon>
        <taxon>Streptosporangiaceae</taxon>
        <taxon>Nonomuraea</taxon>
    </lineage>
</organism>
<sequence>MVVRLLYPIALRVFGRLMLLGRSQVSKDAELMVLRHEGAGRTAEAGLRIARQVDGLTVLLTRDDDGERLHP</sequence>
<comment type="caution">
    <text evidence="1">The sequence shown here is derived from an EMBL/GenBank/DDBJ whole genome shotgun (WGS) entry which is preliminary data.</text>
</comment>
<dbReference type="OrthoDB" id="3543915at2"/>
<dbReference type="RefSeq" id="WP_132507495.1">
    <property type="nucleotide sequence ID" value="NZ_SMKP01000023.1"/>
</dbReference>
<accession>A0A4R4WYF4</accession>
<dbReference type="Proteomes" id="UP000294543">
    <property type="component" value="Unassembled WGS sequence"/>
</dbReference>
<name>A0A4R4WYF4_9ACTN</name>
<evidence type="ECO:0000313" key="1">
    <source>
        <dbReference type="EMBL" id="TDD22722.1"/>
    </source>
</evidence>
<gene>
    <name evidence="1" type="ORF">E1294_11080</name>
</gene>
<evidence type="ECO:0000313" key="2">
    <source>
        <dbReference type="Proteomes" id="UP000294543"/>
    </source>
</evidence>
<dbReference type="EMBL" id="SMKP01000023">
    <property type="protein sequence ID" value="TDD22722.1"/>
    <property type="molecule type" value="Genomic_DNA"/>
</dbReference>
<protein>
    <submittedName>
        <fullName evidence="1">Uncharacterized protein</fullName>
    </submittedName>
</protein>
<keyword evidence="2" id="KW-1185">Reference proteome</keyword>
<proteinExistence type="predicted"/>
<reference evidence="1 2" key="1">
    <citation type="submission" date="2019-03" db="EMBL/GenBank/DDBJ databases">
        <title>Draft genome sequences of novel Actinobacteria.</title>
        <authorList>
            <person name="Sahin N."/>
            <person name="Ay H."/>
            <person name="Saygin H."/>
        </authorList>
    </citation>
    <scope>NUCLEOTIDE SEQUENCE [LARGE SCALE GENOMIC DNA]</scope>
    <source>
        <strain evidence="1 2">KC712</strain>
    </source>
</reference>